<proteinExistence type="predicted"/>
<evidence type="ECO:0000256" key="2">
    <source>
        <dbReference type="ARBA" id="ARBA00022723"/>
    </source>
</evidence>
<evidence type="ECO:0000256" key="6">
    <source>
        <dbReference type="ARBA" id="ARBA00023180"/>
    </source>
</evidence>
<dbReference type="Gene3D" id="1.10.575.10">
    <property type="entry name" value="P1 Nuclease"/>
    <property type="match status" value="1"/>
</dbReference>
<dbReference type="Proteomes" id="UP000646365">
    <property type="component" value="Unassembled WGS sequence"/>
</dbReference>
<reference evidence="8" key="2">
    <citation type="submission" date="2020-09" db="EMBL/GenBank/DDBJ databases">
        <authorList>
            <person name="Sun Q."/>
            <person name="Zhou Y."/>
        </authorList>
    </citation>
    <scope>NUCLEOTIDE SEQUENCE</scope>
    <source>
        <strain evidence="8">CGMCC 1.15725</strain>
    </source>
</reference>
<dbReference type="GO" id="GO:0016788">
    <property type="term" value="F:hydrolase activity, acting on ester bonds"/>
    <property type="evidence" value="ECO:0007669"/>
    <property type="project" value="InterPro"/>
</dbReference>
<keyword evidence="4" id="KW-0378">Hydrolase</keyword>
<dbReference type="RefSeq" id="WP_189051718.1">
    <property type="nucleotide sequence ID" value="NZ_BMJQ01000021.1"/>
</dbReference>
<dbReference type="EMBL" id="BMJQ01000021">
    <property type="protein sequence ID" value="GGF44257.1"/>
    <property type="molecule type" value="Genomic_DNA"/>
</dbReference>
<evidence type="ECO:0000313" key="8">
    <source>
        <dbReference type="EMBL" id="GGF44257.1"/>
    </source>
</evidence>
<organism evidence="8 9">
    <name type="scientific">Aliidongia dinghuensis</name>
    <dbReference type="NCBI Taxonomy" id="1867774"/>
    <lineage>
        <taxon>Bacteria</taxon>
        <taxon>Pseudomonadati</taxon>
        <taxon>Pseudomonadota</taxon>
        <taxon>Alphaproteobacteria</taxon>
        <taxon>Rhodospirillales</taxon>
        <taxon>Dongiaceae</taxon>
        <taxon>Aliidongia</taxon>
    </lineage>
</organism>
<dbReference type="GO" id="GO:0006308">
    <property type="term" value="P:DNA catabolic process"/>
    <property type="evidence" value="ECO:0007669"/>
    <property type="project" value="InterPro"/>
</dbReference>
<dbReference type="AlphaFoldDB" id="A0A8J2YZ30"/>
<evidence type="ECO:0000256" key="3">
    <source>
        <dbReference type="ARBA" id="ARBA00022759"/>
    </source>
</evidence>
<keyword evidence="1" id="KW-0540">Nuclease</keyword>
<keyword evidence="2" id="KW-0479">Metal-binding</keyword>
<dbReference type="CDD" id="cd11010">
    <property type="entry name" value="S1-P1_nuclease"/>
    <property type="match status" value="1"/>
</dbReference>
<reference evidence="8" key="1">
    <citation type="journal article" date="2014" name="Int. J. Syst. Evol. Microbiol.">
        <title>Complete genome sequence of Corynebacterium casei LMG S-19264T (=DSM 44701T), isolated from a smear-ripened cheese.</title>
        <authorList>
            <consortium name="US DOE Joint Genome Institute (JGI-PGF)"/>
            <person name="Walter F."/>
            <person name="Albersmeier A."/>
            <person name="Kalinowski J."/>
            <person name="Ruckert C."/>
        </authorList>
    </citation>
    <scope>NUCLEOTIDE SEQUENCE</scope>
    <source>
        <strain evidence="8">CGMCC 1.15725</strain>
    </source>
</reference>
<evidence type="ECO:0000313" key="9">
    <source>
        <dbReference type="Proteomes" id="UP000646365"/>
    </source>
</evidence>
<dbReference type="GO" id="GO:0046872">
    <property type="term" value="F:metal ion binding"/>
    <property type="evidence" value="ECO:0007669"/>
    <property type="project" value="UniProtKB-KW"/>
</dbReference>
<dbReference type="Pfam" id="PF02265">
    <property type="entry name" value="S1-P1_nuclease"/>
    <property type="match status" value="1"/>
</dbReference>
<dbReference type="GO" id="GO:0004519">
    <property type="term" value="F:endonuclease activity"/>
    <property type="evidence" value="ECO:0007669"/>
    <property type="project" value="UniProtKB-KW"/>
</dbReference>
<dbReference type="GO" id="GO:0003676">
    <property type="term" value="F:nucleic acid binding"/>
    <property type="evidence" value="ECO:0007669"/>
    <property type="project" value="InterPro"/>
</dbReference>
<keyword evidence="5" id="KW-1015">Disulfide bond</keyword>
<keyword evidence="9" id="KW-1185">Reference proteome</keyword>
<sequence>MSKRMRTRGIAAALLLAGLMAAPTAKAWGVAGHAAIADIAEARLGSAALTQVNNLLALDLHQHLDEVASWADEYRGPHPETGPWHYVDIQIGDTTYDPARDCANDDCVIARTDAFVRVLADRSRPAEERLQALKFVVHFVGDLHQPLHAGENHDQGGNKIPVDYMGQTIAYGKYRMNLHSVWDTAVIERRLDVHEGPSAHGTDLRRAAAGLAEALSAEIRPQDARRWVKAPFAPAAWALDAHDLARDYAYRGILKPGEPSPTDAMMLGADYDTMAWAIVQLQLERAGVRLAAVLNRALK</sequence>
<gene>
    <name evidence="8" type="ORF">GCM10011611_58330</name>
</gene>
<dbReference type="InterPro" id="IPR008947">
    <property type="entry name" value="PLipase_C/P1_nuclease_dom_sf"/>
</dbReference>
<dbReference type="SUPFAM" id="SSF48537">
    <property type="entry name" value="Phospholipase C/P1 nuclease"/>
    <property type="match status" value="1"/>
</dbReference>
<evidence type="ECO:0000256" key="4">
    <source>
        <dbReference type="ARBA" id="ARBA00022801"/>
    </source>
</evidence>
<dbReference type="InterPro" id="IPR003154">
    <property type="entry name" value="S1/P1nuclease"/>
</dbReference>
<accession>A0A8J2YZ30</accession>
<keyword evidence="6" id="KW-0325">Glycoprotein</keyword>
<protein>
    <submittedName>
        <fullName evidence="8">Endonuclease</fullName>
    </submittedName>
</protein>
<evidence type="ECO:0000256" key="5">
    <source>
        <dbReference type="ARBA" id="ARBA00023157"/>
    </source>
</evidence>
<keyword evidence="7" id="KW-0732">Signal</keyword>
<name>A0A8J2YZ30_9PROT</name>
<feature type="chain" id="PRO_5035175490" evidence="7">
    <location>
        <begin position="28"/>
        <end position="299"/>
    </location>
</feature>
<comment type="caution">
    <text evidence="8">The sequence shown here is derived from an EMBL/GenBank/DDBJ whole genome shotgun (WGS) entry which is preliminary data.</text>
</comment>
<feature type="signal peptide" evidence="7">
    <location>
        <begin position="1"/>
        <end position="27"/>
    </location>
</feature>
<evidence type="ECO:0000256" key="1">
    <source>
        <dbReference type="ARBA" id="ARBA00022722"/>
    </source>
</evidence>
<dbReference type="PANTHER" id="PTHR33146:SF26">
    <property type="entry name" value="ENDONUCLEASE 4"/>
    <property type="match status" value="1"/>
</dbReference>
<evidence type="ECO:0000256" key="7">
    <source>
        <dbReference type="SAM" id="SignalP"/>
    </source>
</evidence>
<dbReference type="PANTHER" id="PTHR33146">
    <property type="entry name" value="ENDONUCLEASE 4"/>
    <property type="match status" value="1"/>
</dbReference>
<keyword evidence="3 8" id="KW-0255">Endonuclease</keyword>